<dbReference type="AlphaFoldDB" id="A0AB73GXW8"/>
<reference evidence="1" key="1">
    <citation type="submission" date="2020-08" db="EMBL/GenBank/DDBJ databases">
        <title>Studying the diversity of plant-associated saprophytic bacteria and their role in host health and plant-pathogen interactions.</title>
        <authorList>
            <person name="Potnis N."/>
        </authorList>
    </citation>
    <scope>NUCLEOTIDE SEQUENCE</scope>
    <source>
        <strain evidence="1">F21</strain>
    </source>
</reference>
<protein>
    <submittedName>
        <fullName evidence="1">Uncharacterized protein</fullName>
    </submittedName>
</protein>
<comment type="caution">
    <text evidence="1">The sequence shown here is derived from an EMBL/GenBank/DDBJ whole genome shotgun (WGS) entry which is preliminary data.</text>
</comment>
<sequence>MNTDSALLARLPKDGVTALVLMKPDLADDASYECRTTSVAIGLVAYKPHVWIVSATSDLAPAGRTDDPYLERASIW</sequence>
<proteinExistence type="predicted"/>
<dbReference type="EMBL" id="JACIIQ010000008">
    <property type="protein sequence ID" value="MBB5670851.1"/>
    <property type="molecule type" value="Genomic_DNA"/>
</dbReference>
<accession>A0AB73GXW8</accession>
<gene>
    <name evidence="1" type="ORF">FHR65_002416</name>
</gene>
<dbReference type="Proteomes" id="UP000528595">
    <property type="component" value="Unassembled WGS sequence"/>
</dbReference>
<name>A0AB73GXW8_9XANT</name>
<organism evidence="1">
    <name type="scientific">Xanthomonas arboricola</name>
    <dbReference type="NCBI Taxonomy" id="56448"/>
    <lineage>
        <taxon>Bacteria</taxon>
        <taxon>Pseudomonadati</taxon>
        <taxon>Pseudomonadota</taxon>
        <taxon>Gammaproteobacteria</taxon>
        <taxon>Lysobacterales</taxon>
        <taxon>Lysobacteraceae</taxon>
        <taxon>Xanthomonas</taxon>
    </lineage>
</organism>
<dbReference type="RefSeq" id="WP_126965214.1">
    <property type="nucleotide sequence ID" value="NZ_JAATIX010000001.1"/>
</dbReference>
<evidence type="ECO:0000313" key="1">
    <source>
        <dbReference type="EMBL" id="MBB5670851.1"/>
    </source>
</evidence>